<proteinExistence type="predicted"/>
<sequence>MPSTLHHLGFSSVEQFNVSEVRSQRWENSAKEDRKRLELCWGYLDCGDCHRSKGFCGWCPISSTCLPLPTHPQISAHFPLLSPLFDSQICALSTERFELRTAGLGCQVSTITFLTSVVTVFCTVFGLAVLWLLFKVIRGTFRMGRAWRGGWMIKSDGKGETWVRKGGRWGRLGSGKEREGELGDIDTGIKERPRWVWWRWLDRRGRSFDGERRALLR</sequence>
<dbReference type="EMBL" id="ML993893">
    <property type="protein sequence ID" value="KAF2203793.1"/>
    <property type="molecule type" value="Genomic_DNA"/>
</dbReference>
<evidence type="ECO:0000313" key="2">
    <source>
        <dbReference type="EMBL" id="KAF2203793.1"/>
    </source>
</evidence>
<dbReference type="Proteomes" id="UP000799536">
    <property type="component" value="Unassembled WGS sequence"/>
</dbReference>
<evidence type="ECO:0008006" key="4">
    <source>
        <dbReference type="Google" id="ProtNLM"/>
    </source>
</evidence>
<name>A0A9P4JQC4_9PLEO</name>
<dbReference type="OrthoDB" id="5427091at2759"/>
<dbReference type="AlphaFoldDB" id="A0A9P4JQC4"/>
<accession>A0A9P4JQC4</accession>
<keyword evidence="3" id="KW-1185">Reference proteome</keyword>
<feature type="transmembrane region" description="Helical" evidence="1">
    <location>
        <begin position="113"/>
        <end position="134"/>
    </location>
</feature>
<keyword evidence="1" id="KW-1133">Transmembrane helix</keyword>
<evidence type="ECO:0000256" key="1">
    <source>
        <dbReference type="SAM" id="Phobius"/>
    </source>
</evidence>
<comment type="caution">
    <text evidence="2">The sequence shown here is derived from an EMBL/GenBank/DDBJ whole genome shotgun (WGS) entry which is preliminary data.</text>
</comment>
<keyword evidence="1" id="KW-0812">Transmembrane</keyword>
<protein>
    <recommendedName>
        <fullName evidence="4">PSI domain-containing protein</fullName>
    </recommendedName>
</protein>
<organism evidence="2 3">
    <name type="scientific">Delitschia confertaspora ATCC 74209</name>
    <dbReference type="NCBI Taxonomy" id="1513339"/>
    <lineage>
        <taxon>Eukaryota</taxon>
        <taxon>Fungi</taxon>
        <taxon>Dikarya</taxon>
        <taxon>Ascomycota</taxon>
        <taxon>Pezizomycotina</taxon>
        <taxon>Dothideomycetes</taxon>
        <taxon>Pleosporomycetidae</taxon>
        <taxon>Pleosporales</taxon>
        <taxon>Delitschiaceae</taxon>
        <taxon>Delitschia</taxon>
    </lineage>
</organism>
<evidence type="ECO:0000313" key="3">
    <source>
        <dbReference type="Proteomes" id="UP000799536"/>
    </source>
</evidence>
<keyword evidence="1" id="KW-0472">Membrane</keyword>
<reference evidence="2" key="1">
    <citation type="journal article" date="2020" name="Stud. Mycol.">
        <title>101 Dothideomycetes genomes: a test case for predicting lifestyles and emergence of pathogens.</title>
        <authorList>
            <person name="Haridas S."/>
            <person name="Albert R."/>
            <person name="Binder M."/>
            <person name="Bloem J."/>
            <person name="Labutti K."/>
            <person name="Salamov A."/>
            <person name="Andreopoulos B."/>
            <person name="Baker S."/>
            <person name="Barry K."/>
            <person name="Bills G."/>
            <person name="Bluhm B."/>
            <person name="Cannon C."/>
            <person name="Castanera R."/>
            <person name="Culley D."/>
            <person name="Daum C."/>
            <person name="Ezra D."/>
            <person name="Gonzalez J."/>
            <person name="Henrissat B."/>
            <person name="Kuo A."/>
            <person name="Liang C."/>
            <person name="Lipzen A."/>
            <person name="Lutzoni F."/>
            <person name="Magnuson J."/>
            <person name="Mondo S."/>
            <person name="Nolan M."/>
            <person name="Ohm R."/>
            <person name="Pangilinan J."/>
            <person name="Park H.-J."/>
            <person name="Ramirez L."/>
            <person name="Alfaro M."/>
            <person name="Sun H."/>
            <person name="Tritt A."/>
            <person name="Yoshinaga Y."/>
            <person name="Zwiers L.-H."/>
            <person name="Turgeon B."/>
            <person name="Goodwin S."/>
            <person name="Spatafora J."/>
            <person name="Crous P."/>
            <person name="Grigoriev I."/>
        </authorList>
    </citation>
    <scope>NUCLEOTIDE SEQUENCE</scope>
    <source>
        <strain evidence="2">ATCC 74209</strain>
    </source>
</reference>
<gene>
    <name evidence="2" type="ORF">GQ43DRAFT_239674</name>
</gene>